<feature type="region of interest" description="Disordered" evidence="1">
    <location>
        <begin position="95"/>
        <end position="121"/>
    </location>
</feature>
<evidence type="ECO:0008006" key="4">
    <source>
        <dbReference type="Google" id="ProtNLM"/>
    </source>
</evidence>
<sequence>MEKLEVATICTQAETTSTCDLCGGPHENHQCYLVKEDQSMEQVNYMGNQPRQPFHDPNANTYNLGWRNHPNLGWRGNQNPKNGNFQNRAPYQQFQRPPFQPPCQPPQLGLPNLQPKPPQPNSFEAALEKLTLKNSEFVRTTNNFIEEARANSEIKIPPLGIWKLKLAITLRSGRALEDVGNKVNIQPTMEKGKDDATKETKIQQPQHVPKATEKPAKKEENIPFPQQLWKEVTLQKMRSLPAELPADFCMILAVFNVTGGFTGGKNPI</sequence>
<evidence type="ECO:0000313" key="2">
    <source>
        <dbReference type="EMBL" id="MED6197699.1"/>
    </source>
</evidence>
<keyword evidence="3" id="KW-1185">Reference proteome</keyword>
<dbReference type="EMBL" id="JASCZI010211953">
    <property type="protein sequence ID" value="MED6197699.1"/>
    <property type="molecule type" value="Genomic_DNA"/>
</dbReference>
<name>A0ABU6XJZ1_9FABA</name>
<feature type="region of interest" description="Disordered" evidence="1">
    <location>
        <begin position="70"/>
        <end position="89"/>
    </location>
</feature>
<dbReference type="Proteomes" id="UP001341840">
    <property type="component" value="Unassembled WGS sequence"/>
</dbReference>
<organism evidence="2 3">
    <name type="scientific">Stylosanthes scabra</name>
    <dbReference type="NCBI Taxonomy" id="79078"/>
    <lineage>
        <taxon>Eukaryota</taxon>
        <taxon>Viridiplantae</taxon>
        <taxon>Streptophyta</taxon>
        <taxon>Embryophyta</taxon>
        <taxon>Tracheophyta</taxon>
        <taxon>Spermatophyta</taxon>
        <taxon>Magnoliopsida</taxon>
        <taxon>eudicotyledons</taxon>
        <taxon>Gunneridae</taxon>
        <taxon>Pentapetalae</taxon>
        <taxon>rosids</taxon>
        <taxon>fabids</taxon>
        <taxon>Fabales</taxon>
        <taxon>Fabaceae</taxon>
        <taxon>Papilionoideae</taxon>
        <taxon>50 kb inversion clade</taxon>
        <taxon>dalbergioids sensu lato</taxon>
        <taxon>Dalbergieae</taxon>
        <taxon>Pterocarpus clade</taxon>
        <taxon>Stylosanthes</taxon>
    </lineage>
</organism>
<feature type="compositionally biased region" description="Basic and acidic residues" evidence="1">
    <location>
        <begin position="190"/>
        <end position="201"/>
    </location>
</feature>
<comment type="caution">
    <text evidence="2">The sequence shown here is derived from an EMBL/GenBank/DDBJ whole genome shotgun (WGS) entry which is preliminary data.</text>
</comment>
<evidence type="ECO:0000313" key="3">
    <source>
        <dbReference type="Proteomes" id="UP001341840"/>
    </source>
</evidence>
<protein>
    <recommendedName>
        <fullName evidence="4">Reverse transcriptase domain-containing protein</fullName>
    </recommendedName>
</protein>
<feature type="compositionally biased region" description="Basic and acidic residues" evidence="1">
    <location>
        <begin position="210"/>
        <end position="220"/>
    </location>
</feature>
<feature type="region of interest" description="Disordered" evidence="1">
    <location>
        <begin position="190"/>
        <end position="220"/>
    </location>
</feature>
<proteinExistence type="predicted"/>
<feature type="compositionally biased region" description="Polar residues" evidence="1">
    <location>
        <begin position="76"/>
        <end position="89"/>
    </location>
</feature>
<evidence type="ECO:0000256" key="1">
    <source>
        <dbReference type="SAM" id="MobiDB-lite"/>
    </source>
</evidence>
<accession>A0ABU6XJZ1</accession>
<reference evidence="2 3" key="1">
    <citation type="journal article" date="2023" name="Plants (Basel)">
        <title>Bridging the Gap: Combining Genomics and Transcriptomics Approaches to Understand Stylosanthes scabra, an Orphan Legume from the Brazilian Caatinga.</title>
        <authorList>
            <person name="Ferreira-Neto J.R.C."/>
            <person name="da Silva M.D."/>
            <person name="Binneck E."/>
            <person name="de Melo N.F."/>
            <person name="da Silva R.H."/>
            <person name="de Melo A.L.T.M."/>
            <person name="Pandolfi V."/>
            <person name="Bustamante F.O."/>
            <person name="Brasileiro-Vidal A.C."/>
            <person name="Benko-Iseppon A.M."/>
        </authorList>
    </citation>
    <scope>NUCLEOTIDE SEQUENCE [LARGE SCALE GENOMIC DNA]</scope>
    <source>
        <tissue evidence="2">Leaves</tissue>
    </source>
</reference>
<gene>
    <name evidence="2" type="ORF">PIB30_059101</name>
</gene>